<evidence type="ECO:0000313" key="3">
    <source>
        <dbReference type="Proteomes" id="UP000603141"/>
    </source>
</evidence>
<dbReference type="EMBL" id="JAENIJ010000016">
    <property type="protein sequence ID" value="MBK1883035.1"/>
    <property type="molecule type" value="Genomic_DNA"/>
</dbReference>
<dbReference type="Pfam" id="PF09527">
    <property type="entry name" value="ATPase_gene1"/>
    <property type="match status" value="1"/>
</dbReference>
<evidence type="ECO:0000256" key="1">
    <source>
        <dbReference type="SAM" id="Phobius"/>
    </source>
</evidence>
<keyword evidence="3" id="KW-1185">Reference proteome</keyword>
<evidence type="ECO:0000313" key="2">
    <source>
        <dbReference type="EMBL" id="MBK1883035.1"/>
    </source>
</evidence>
<sequence>MNEQSSNPRSRTQSDFAGEIGSKAVRKIKARREAQNHVWFGLGMMGLIGWSVVVPTLAGTGLGLWLDKNFPSEHHWTLALLVAGLCLGCLNAWAWVSKESKALHDQQEEKDD</sequence>
<dbReference type="AlphaFoldDB" id="A0A934S829"/>
<comment type="caution">
    <text evidence="2">The sequence shown here is derived from an EMBL/GenBank/DDBJ whole genome shotgun (WGS) entry which is preliminary data.</text>
</comment>
<reference evidence="2" key="1">
    <citation type="submission" date="2021-01" db="EMBL/GenBank/DDBJ databases">
        <title>Modified the classification status of verrucomicrobia.</title>
        <authorList>
            <person name="Feng X."/>
        </authorList>
    </citation>
    <scope>NUCLEOTIDE SEQUENCE</scope>
    <source>
        <strain evidence="2">KCTC 22041</strain>
    </source>
</reference>
<organism evidence="2 3">
    <name type="scientific">Luteolibacter pohnpeiensis</name>
    <dbReference type="NCBI Taxonomy" id="454153"/>
    <lineage>
        <taxon>Bacteria</taxon>
        <taxon>Pseudomonadati</taxon>
        <taxon>Verrucomicrobiota</taxon>
        <taxon>Verrucomicrobiia</taxon>
        <taxon>Verrucomicrobiales</taxon>
        <taxon>Verrucomicrobiaceae</taxon>
        <taxon>Luteolibacter</taxon>
    </lineage>
</organism>
<proteinExistence type="predicted"/>
<dbReference type="InterPro" id="IPR032820">
    <property type="entry name" value="ATPase_put"/>
</dbReference>
<feature type="transmembrane region" description="Helical" evidence="1">
    <location>
        <begin position="78"/>
        <end position="96"/>
    </location>
</feature>
<dbReference type="NCBIfam" id="TIGR02230">
    <property type="entry name" value="ATPase_gene1"/>
    <property type="match status" value="1"/>
</dbReference>
<dbReference type="Proteomes" id="UP000603141">
    <property type="component" value="Unassembled WGS sequence"/>
</dbReference>
<keyword evidence="1" id="KW-0812">Transmembrane</keyword>
<gene>
    <name evidence="2" type="ORF">JIN85_11455</name>
</gene>
<accession>A0A934S829</accession>
<feature type="transmembrane region" description="Helical" evidence="1">
    <location>
        <begin position="38"/>
        <end position="58"/>
    </location>
</feature>
<name>A0A934S829_9BACT</name>
<dbReference type="InterPro" id="IPR011744">
    <property type="entry name" value="ATPase_gene1"/>
</dbReference>
<protein>
    <submittedName>
        <fullName evidence="2">AtpZ/AtpI family protein</fullName>
    </submittedName>
</protein>
<dbReference type="RefSeq" id="WP_200270749.1">
    <property type="nucleotide sequence ID" value="NZ_JAENIJ010000016.1"/>
</dbReference>
<keyword evidence="1" id="KW-0472">Membrane</keyword>
<keyword evidence="1" id="KW-1133">Transmembrane helix</keyword>